<dbReference type="GO" id="GO:0005829">
    <property type="term" value="C:cytosol"/>
    <property type="evidence" value="ECO:0007669"/>
    <property type="project" value="TreeGrafter"/>
</dbReference>
<evidence type="ECO:0000259" key="9">
    <source>
        <dbReference type="PROSITE" id="PS50166"/>
    </source>
</evidence>
<feature type="compositionally biased region" description="Acidic residues" evidence="8">
    <location>
        <begin position="1107"/>
        <end position="1131"/>
    </location>
</feature>
<dbReference type="Pfam" id="PF25758">
    <property type="entry name" value="TPR_IPO11"/>
    <property type="match status" value="1"/>
</dbReference>
<dbReference type="GO" id="GO:0031267">
    <property type="term" value="F:small GTPase binding"/>
    <property type="evidence" value="ECO:0007669"/>
    <property type="project" value="InterPro"/>
</dbReference>
<proteinExistence type="inferred from homology"/>
<keyword evidence="6" id="KW-0653">Protein transport</keyword>
<keyword evidence="7" id="KW-0539">Nucleus</keyword>
<evidence type="ECO:0000256" key="7">
    <source>
        <dbReference type="ARBA" id="ARBA00023242"/>
    </source>
</evidence>
<feature type="region of interest" description="Disordered" evidence="8">
    <location>
        <begin position="1104"/>
        <end position="1131"/>
    </location>
</feature>
<dbReference type="AlphaFoldDB" id="A0A8W7P4N4"/>
<name>A0A8W7P4N4_ANOCL</name>
<comment type="similarity">
    <text evidence="3">Belongs to the importin beta family.</text>
</comment>
<dbReference type="Pfam" id="PF03810">
    <property type="entry name" value="IBN_N"/>
    <property type="match status" value="1"/>
</dbReference>
<dbReference type="FunFam" id="1.25.10.10:FF:000053">
    <property type="entry name" value="Importin 7"/>
    <property type="match status" value="1"/>
</dbReference>
<comment type="subcellular location">
    <subcellularLocation>
        <location evidence="2">Cytoplasm</location>
    </subcellularLocation>
    <subcellularLocation>
        <location evidence="1">Nucleus</location>
    </subcellularLocation>
</comment>
<evidence type="ECO:0000313" key="10">
    <source>
        <dbReference type="EnsemblMetazoa" id="ACOM025513-PA.1"/>
    </source>
</evidence>
<dbReference type="InterPro" id="IPR011989">
    <property type="entry name" value="ARM-like"/>
</dbReference>
<dbReference type="PANTHER" id="PTHR10997:SF18">
    <property type="entry name" value="D-IMPORTIN 7_RANBP7"/>
    <property type="match status" value="1"/>
</dbReference>
<evidence type="ECO:0000256" key="4">
    <source>
        <dbReference type="ARBA" id="ARBA00022448"/>
    </source>
</evidence>
<dbReference type="PROSITE" id="PS50166">
    <property type="entry name" value="IMPORTIN_B_NT"/>
    <property type="match status" value="1"/>
</dbReference>
<dbReference type="InterPro" id="IPR058669">
    <property type="entry name" value="TPR_IPO7/11-like"/>
</dbReference>
<dbReference type="VEuPathDB" id="VectorBase:ACON2_041115"/>
<dbReference type="InterPro" id="IPR016024">
    <property type="entry name" value="ARM-type_fold"/>
</dbReference>
<dbReference type="GO" id="GO:0006606">
    <property type="term" value="P:protein import into nucleus"/>
    <property type="evidence" value="ECO:0007669"/>
    <property type="project" value="TreeGrafter"/>
</dbReference>
<evidence type="ECO:0000256" key="2">
    <source>
        <dbReference type="ARBA" id="ARBA00004496"/>
    </source>
</evidence>
<evidence type="ECO:0000256" key="1">
    <source>
        <dbReference type="ARBA" id="ARBA00004123"/>
    </source>
</evidence>
<protein>
    <recommendedName>
        <fullName evidence="9">Importin N-terminal domain-containing protein</fullName>
    </recommendedName>
</protein>
<dbReference type="PANTHER" id="PTHR10997">
    <property type="entry name" value="IMPORTIN-7, 8, 11"/>
    <property type="match status" value="1"/>
</dbReference>
<reference evidence="10" key="1">
    <citation type="submission" date="2022-08" db="UniProtKB">
        <authorList>
            <consortium name="EnsemblMetazoa"/>
        </authorList>
    </citation>
    <scope>IDENTIFICATION</scope>
</reference>
<sequence>LRKRLLSSSVLLHPSRVISAPNNMDTVKISELLRATIDPAQRLQAEEQLNQVHKIIGFLPTLMQVIMQNELEIPVRLAGAIYMKNLINSSWQDREAEGGNPIPFAIHEQDRAMIRDTIVEAIVHVPAEVIKVQLCFCLSHIIKNDFPGRWTQVVDKVSLCLQNSDPNAWHGALLCMYQLVKHYEYKKSAERGPLTEAMNLLLPQIYTIMMSVINEPSEQSVLLQKQILKIFYALTQYSLPLEVITKEVFACWMEICRQILERPAPDSAHMEEEERPQLPAWKTKKWASHIILRMFERYGSPGNVISKEYKEFSTWFLQTFTSGLLMVLLKILDQYRNKIYVSPRVMTNTLDYIKTAELWESDPIEYIRKKFDVFDDFVSPVQSAETLLHNCCKTRKGILTQVMQIIMQIINTPGLDHKEKDGALHMVGSLAEVLLRKKIFKEQVEQLLMQYVFPEFASPHGHLRARACWVMHYFSDIKLKNPQVLEQIMRYLSNALLTDKDLPVKVEAAMSMQMFLISQEEAAPFLESQIKDITMELLRIIRETENEELTSVLQKIVCTYSDQLPPIALDICQHLATTFSQVLESDDTGDEKAITAMGLLSTMETLLAVMEEHPQVLAALHPIVLQVIGHVLQQNVFEFYEEAFGLVCDLTSKSISPDMWKLLEIIYELFQKNGAEYFVDMMPALHNYITVDTPAFLSNQNHVIAMYNMCKSVLTSNATEESECSAAKLLEVIILQCKGHIDDFIPSFVELALMRLTREVKTSELRTMCLQVVIAAIYYNPSLLLDILEKIPIPVPDSSITAHFIRQWLHDYDCFLGIHDRKLCIIGLCTLLSLGERKPTVLSELPDKIIPTMLMIFDGLKRAYAARASEGEEEESEDESEDLEDGLSSDEDDVDEMSPYLKNMQKMVQERGAEAGFEISASIQQNVFEFYEEAFGLVCDLTSKSISPDMWKLLEIIYELFQKNGAEYFVDMMPALHNYITVDTPAFLSNQNHVIAMYNMCKSVLTSNATEESECSAAKLLEVIILQCKGHIDDFIPSFVELALMRLTREVKTIHDRKLCIIGLCTLLSLGERKPTVLSELPDKIIPTMLMIFDGLKRAYAARASEGEEEESEDESEDLEDGLSSDEDDVDEMSPYLKNMQKMVQERGAEAGFEISASIQVRAKKEAGLLVLREVSWKTVSLFV</sequence>
<feature type="domain" description="Importin N-terminal" evidence="9">
    <location>
        <begin position="45"/>
        <end position="124"/>
    </location>
</feature>
<organism evidence="10">
    <name type="scientific">Anopheles coluzzii</name>
    <name type="common">African malaria mosquito</name>
    <dbReference type="NCBI Taxonomy" id="1518534"/>
    <lineage>
        <taxon>Eukaryota</taxon>
        <taxon>Metazoa</taxon>
        <taxon>Ecdysozoa</taxon>
        <taxon>Arthropoda</taxon>
        <taxon>Hexapoda</taxon>
        <taxon>Insecta</taxon>
        <taxon>Pterygota</taxon>
        <taxon>Neoptera</taxon>
        <taxon>Endopterygota</taxon>
        <taxon>Diptera</taxon>
        <taxon>Nematocera</taxon>
        <taxon>Culicoidea</taxon>
        <taxon>Culicidae</taxon>
        <taxon>Anophelinae</taxon>
        <taxon>Anopheles</taxon>
    </lineage>
</organism>
<feature type="region of interest" description="Disordered" evidence="8">
    <location>
        <begin position="868"/>
        <end position="895"/>
    </location>
</feature>
<dbReference type="SMART" id="SM00913">
    <property type="entry name" value="IBN_N"/>
    <property type="match status" value="1"/>
</dbReference>
<feature type="compositionally biased region" description="Acidic residues" evidence="8">
    <location>
        <begin position="871"/>
        <end position="895"/>
    </location>
</feature>
<evidence type="ECO:0000256" key="3">
    <source>
        <dbReference type="ARBA" id="ARBA00007991"/>
    </source>
</evidence>
<accession>A0A8W7P4N4</accession>
<keyword evidence="5" id="KW-0963">Cytoplasm</keyword>
<keyword evidence="4" id="KW-0813">Transport</keyword>
<dbReference type="SUPFAM" id="SSF48371">
    <property type="entry name" value="ARM repeat"/>
    <property type="match status" value="2"/>
</dbReference>
<dbReference type="InterPro" id="IPR001494">
    <property type="entry name" value="Importin-beta_N"/>
</dbReference>
<evidence type="ECO:0000256" key="8">
    <source>
        <dbReference type="SAM" id="MobiDB-lite"/>
    </source>
</evidence>
<dbReference type="Proteomes" id="UP000075882">
    <property type="component" value="Unassembled WGS sequence"/>
</dbReference>
<dbReference type="EnsemblMetazoa" id="ACOM025513-RA">
    <property type="protein sequence ID" value="ACOM025513-PA.1"/>
    <property type="gene ID" value="ACOM025513"/>
</dbReference>
<evidence type="ECO:0000256" key="5">
    <source>
        <dbReference type="ARBA" id="ARBA00022490"/>
    </source>
</evidence>
<dbReference type="Gene3D" id="1.25.10.10">
    <property type="entry name" value="Leucine-rich Repeat Variant"/>
    <property type="match status" value="3"/>
</dbReference>
<evidence type="ECO:0000256" key="6">
    <source>
        <dbReference type="ARBA" id="ARBA00022927"/>
    </source>
</evidence>
<dbReference type="GO" id="GO:0005635">
    <property type="term" value="C:nuclear envelope"/>
    <property type="evidence" value="ECO:0007669"/>
    <property type="project" value="TreeGrafter"/>
</dbReference>